<keyword evidence="3" id="KW-0268">Exocytosis</keyword>
<feature type="coiled-coil region" evidence="5">
    <location>
        <begin position="242"/>
        <end position="311"/>
    </location>
</feature>
<sequence length="889" mass="101968">MTNGAVKFAFSEFARRCRASSIADSGMAAIRHSLQHEVFQPCDERLLAFVHVTKALKKKKSSFLCIAITKETPYTVNIIQVKKTEKNVYKKKRSWPLSTLKLVDGKHASADSTDFDLVFDKIYKWSATSAQERQNFIRALWKQFFHRQDKPQFKNVPTDWLGSEKIVPAESEAPIVAETLEVGEVEDFQALTEKEEQDLILLMGECGYAVSNAEAFMETLAKDLSILDGENVQSVLASEERVSSLMAHLDDAILEVEKVENQLDSYNDIICHVRTTMEKMEEKNMLIDIANRNNQKLLGELEKVIVELELESKHQVSLVDADLTTPQGLKEAIEAGKALQRVMNAEIHPALVQLSAVQEQKKRFDKWKSKFSQIISRHLNNLFIHLGNDPGESGVQAGELNLPKHSNLHKELRRYTELMHWSKVMDRKAYTALSKVYMDAIGKLYERDIRHFLEEAKNYISGPTVVALGSKEDVSAKNKGQAVTGALLGVERDQWPEFDPAERSRFHQIFERVLSQLEPVVLAEQQFCVSFFQLDIMSPTSKNTLTTLDGAPSDSKSEEVPSLPSHKMERQMNEDVRKMMGEIFGSIEPELISFISHYEKVDSMYCLYTLVRMTEHVMSTQDAGSFLSKSFGPVLVQVKRTYDKFMQNQLQSIHDCRGSRKSKCGILPFVSNFEVFSRTAEQIFKDTSRRADLDKWYVRLLAAMFEAIPNIAADHPKTPPEVVKMENFHHLFDLLSQLKIAVLDSQRKEAKQKYNEALKAYVTRYFGRPLEKLNLFFEGVQAKVGQGVKESEISYQMAFSKQELRKVIKEYPGKEVKRGLDHLYRKVEKHLSEEENLLQVVWRAMQEEFIQQYKYIEDLIQRCYPGAMISLEFSIEDILQFFSEIARSH</sequence>
<dbReference type="SMART" id="SM01313">
    <property type="entry name" value="Sec3-PIP2_bind"/>
    <property type="match status" value="1"/>
</dbReference>
<dbReference type="GO" id="GO:0000145">
    <property type="term" value="C:exocyst"/>
    <property type="evidence" value="ECO:0007669"/>
    <property type="project" value="InterPro"/>
</dbReference>
<dbReference type="InterPro" id="IPR019160">
    <property type="entry name" value="Sec3_CC"/>
</dbReference>
<dbReference type="PANTHER" id="PTHR16092">
    <property type="entry name" value="SEC3/SYNTAXIN-RELATED"/>
    <property type="match status" value="1"/>
</dbReference>
<reference evidence="8" key="1">
    <citation type="journal article" date="2021" name="Mol. Ecol. Resour.">
        <title>Apolygus lucorum genome provides insights into omnivorousness and mesophyll feeding.</title>
        <authorList>
            <person name="Liu Y."/>
            <person name="Liu H."/>
            <person name="Wang H."/>
            <person name="Huang T."/>
            <person name="Liu B."/>
            <person name="Yang B."/>
            <person name="Yin L."/>
            <person name="Li B."/>
            <person name="Zhang Y."/>
            <person name="Zhang S."/>
            <person name="Jiang F."/>
            <person name="Zhang X."/>
            <person name="Ren Y."/>
            <person name="Wang B."/>
            <person name="Wang S."/>
            <person name="Lu Y."/>
            <person name="Wu K."/>
            <person name="Fan W."/>
            <person name="Wang G."/>
        </authorList>
    </citation>
    <scope>NUCLEOTIDE SEQUENCE</scope>
    <source>
        <strain evidence="8">12Hb</strain>
    </source>
</reference>
<dbReference type="GO" id="GO:0005546">
    <property type="term" value="F:phosphatidylinositol-4,5-bisphosphate binding"/>
    <property type="evidence" value="ECO:0007669"/>
    <property type="project" value="TreeGrafter"/>
</dbReference>
<dbReference type="GO" id="GO:0006887">
    <property type="term" value="P:exocytosis"/>
    <property type="evidence" value="ECO:0007669"/>
    <property type="project" value="UniProtKB-KW"/>
</dbReference>
<dbReference type="InterPro" id="IPR048628">
    <property type="entry name" value="Sec3_C"/>
</dbReference>
<evidence type="ECO:0000313" key="9">
    <source>
        <dbReference type="Proteomes" id="UP000466442"/>
    </source>
</evidence>
<dbReference type="GO" id="GO:0006893">
    <property type="term" value="P:Golgi to plasma membrane transport"/>
    <property type="evidence" value="ECO:0007669"/>
    <property type="project" value="TreeGrafter"/>
</dbReference>
<evidence type="ECO:0000259" key="7">
    <source>
        <dbReference type="SMART" id="SM01313"/>
    </source>
</evidence>
<dbReference type="InterPro" id="IPR028258">
    <property type="entry name" value="Sec3-PIP2_bind"/>
</dbReference>
<accession>A0A8S9X9W8</accession>
<dbReference type="CDD" id="cd14683">
    <property type="entry name" value="PH-EXOC1"/>
    <property type="match status" value="1"/>
</dbReference>
<dbReference type="AlphaFoldDB" id="A0A8S9X9W8"/>
<evidence type="ECO:0000256" key="2">
    <source>
        <dbReference type="ARBA" id="ARBA00022448"/>
    </source>
</evidence>
<evidence type="ECO:0000256" key="3">
    <source>
        <dbReference type="ARBA" id="ARBA00022483"/>
    </source>
</evidence>
<keyword evidence="9" id="KW-1185">Reference proteome</keyword>
<dbReference type="OrthoDB" id="27109at2759"/>
<evidence type="ECO:0000256" key="5">
    <source>
        <dbReference type="SAM" id="Coils"/>
    </source>
</evidence>
<dbReference type="GO" id="GO:0005886">
    <property type="term" value="C:plasma membrane"/>
    <property type="evidence" value="ECO:0007669"/>
    <property type="project" value="TreeGrafter"/>
</dbReference>
<protein>
    <recommendedName>
        <fullName evidence="7">Exocyst complex component Sec3 PIP2-binding N-terminal domain-containing protein</fullName>
    </recommendedName>
</protein>
<evidence type="ECO:0000256" key="6">
    <source>
        <dbReference type="SAM" id="MobiDB-lite"/>
    </source>
</evidence>
<comment type="caution">
    <text evidence="8">The sequence shown here is derived from an EMBL/GenBank/DDBJ whole genome shotgun (WGS) entry which is preliminary data.</text>
</comment>
<name>A0A8S9X9W8_APOLU</name>
<keyword evidence="2" id="KW-0813">Transport</keyword>
<evidence type="ECO:0000313" key="8">
    <source>
        <dbReference type="EMBL" id="KAF6205787.1"/>
    </source>
</evidence>
<dbReference type="Gene3D" id="2.30.29.90">
    <property type="match status" value="1"/>
</dbReference>
<dbReference type="PANTHER" id="PTHR16092:SF14">
    <property type="entry name" value="EXOCYST COMPLEX COMPONENT 1 ISOFORM X1"/>
    <property type="match status" value="1"/>
</dbReference>
<dbReference type="Pfam" id="PF20654">
    <property type="entry name" value="Sec3_C-term"/>
    <property type="match status" value="1"/>
</dbReference>
<gene>
    <name evidence="8" type="ORF">GE061_019961</name>
</gene>
<organism evidence="8 9">
    <name type="scientific">Apolygus lucorum</name>
    <name type="common">Small green plant bug</name>
    <name type="synonym">Lygocoris lucorum</name>
    <dbReference type="NCBI Taxonomy" id="248454"/>
    <lineage>
        <taxon>Eukaryota</taxon>
        <taxon>Metazoa</taxon>
        <taxon>Ecdysozoa</taxon>
        <taxon>Arthropoda</taxon>
        <taxon>Hexapoda</taxon>
        <taxon>Insecta</taxon>
        <taxon>Pterygota</taxon>
        <taxon>Neoptera</taxon>
        <taxon>Paraneoptera</taxon>
        <taxon>Hemiptera</taxon>
        <taxon>Heteroptera</taxon>
        <taxon>Panheteroptera</taxon>
        <taxon>Cimicomorpha</taxon>
        <taxon>Miridae</taxon>
        <taxon>Mirini</taxon>
        <taxon>Apolygus</taxon>
    </lineage>
</organism>
<dbReference type="Proteomes" id="UP000466442">
    <property type="component" value="Linkage Group LG9"/>
</dbReference>
<proteinExistence type="inferred from homology"/>
<dbReference type="Pfam" id="PF09763">
    <property type="entry name" value="Sec3_CC"/>
    <property type="match status" value="1"/>
</dbReference>
<feature type="domain" description="Exocyst complex component Sec3 PIP2-binding N-terminal" evidence="7">
    <location>
        <begin position="57"/>
        <end position="147"/>
    </location>
</feature>
<dbReference type="EMBL" id="WIXP02000009">
    <property type="protein sequence ID" value="KAF6205787.1"/>
    <property type="molecule type" value="Genomic_DNA"/>
</dbReference>
<evidence type="ECO:0000256" key="1">
    <source>
        <dbReference type="ARBA" id="ARBA00006518"/>
    </source>
</evidence>
<keyword evidence="4 5" id="KW-0175">Coiled coil</keyword>
<evidence type="ECO:0000256" key="4">
    <source>
        <dbReference type="ARBA" id="ARBA00023054"/>
    </source>
</evidence>
<comment type="similarity">
    <text evidence="1">Belongs to the SEC3 family.</text>
</comment>
<feature type="region of interest" description="Disordered" evidence="6">
    <location>
        <begin position="545"/>
        <end position="569"/>
    </location>
</feature>
<dbReference type="Pfam" id="PF15277">
    <property type="entry name" value="Sec3-PIP2_bind"/>
    <property type="match status" value="1"/>
</dbReference>